<sequence>MALNAGIILAAGVGGVVKIAPLFTIDDTVESVADMRVKTLLEQVGRGIYIRKGCYPCHSQMIRTLRDEVVRYGPYSLAVESSDDDPMLWASKRTGPDLARVGGKYSDDWQVRHLVDPRGLVTVSVMPDYAFLREAALRTDDLSDRLGALRMVGVPDTDKMVAKAASDAFGQAQPDTDRGDGVFHRYGDATNVCAFDGQADRMTEMDALVA</sequence>
<dbReference type="InterPro" id="IPR003468">
    <property type="entry name" value="Cyt_c_oxidase_monohaem-su/FixO"/>
</dbReference>
<dbReference type="RefSeq" id="WP_089904817.1">
    <property type="nucleotide sequence ID" value="NZ_FOCI01000021.1"/>
</dbReference>
<dbReference type="EMBL" id="FOCI01000021">
    <property type="protein sequence ID" value="SEN56121.1"/>
    <property type="molecule type" value="Genomic_DNA"/>
</dbReference>
<dbReference type="Proteomes" id="UP000199585">
    <property type="component" value="Unassembled WGS sequence"/>
</dbReference>
<dbReference type="OrthoDB" id="9805440at2"/>
<organism evidence="1 2">
    <name type="scientific">Loktanella fryxellensis</name>
    <dbReference type="NCBI Taxonomy" id="245187"/>
    <lineage>
        <taxon>Bacteria</taxon>
        <taxon>Pseudomonadati</taxon>
        <taxon>Pseudomonadota</taxon>
        <taxon>Alphaproteobacteria</taxon>
        <taxon>Rhodobacterales</taxon>
        <taxon>Roseobacteraceae</taxon>
        <taxon>Loktanella</taxon>
    </lineage>
</organism>
<dbReference type="GO" id="GO:0020037">
    <property type="term" value="F:heme binding"/>
    <property type="evidence" value="ECO:0007669"/>
    <property type="project" value="InterPro"/>
</dbReference>
<dbReference type="InterPro" id="IPR036909">
    <property type="entry name" value="Cyt_c-like_dom_sf"/>
</dbReference>
<dbReference type="AlphaFoldDB" id="A0A1H8HIS3"/>
<dbReference type="Gene3D" id="1.10.760.10">
    <property type="entry name" value="Cytochrome c-like domain"/>
    <property type="match status" value="1"/>
</dbReference>
<reference evidence="1 2" key="1">
    <citation type="submission" date="2016-10" db="EMBL/GenBank/DDBJ databases">
        <authorList>
            <person name="de Groot N.N."/>
        </authorList>
    </citation>
    <scope>NUCLEOTIDE SEQUENCE [LARGE SCALE GENOMIC DNA]</scope>
    <source>
        <strain evidence="1 2">DSM 16213</strain>
    </source>
</reference>
<dbReference type="STRING" id="245187.SAMN04488003_12122"/>
<dbReference type="Pfam" id="PF02433">
    <property type="entry name" value="FixO"/>
    <property type="match status" value="1"/>
</dbReference>
<dbReference type="NCBIfam" id="TIGR00781">
    <property type="entry name" value="ccoO"/>
    <property type="match status" value="1"/>
</dbReference>
<name>A0A1H8HIS3_9RHOB</name>
<accession>A0A1H8HIS3</accession>
<keyword evidence="2" id="KW-1185">Reference proteome</keyword>
<proteinExistence type="predicted"/>
<evidence type="ECO:0000313" key="1">
    <source>
        <dbReference type="EMBL" id="SEN56121.1"/>
    </source>
</evidence>
<dbReference type="SUPFAM" id="SSF46626">
    <property type="entry name" value="Cytochrome c"/>
    <property type="match status" value="1"/>
</dbReference>
<dbReference type="NCBIfam" id="NF011055">
    <property type="entry name" value="PRK14487.1"/>
    <property type="match status" value="1"/>
</dbReference>
<evidence type="ECO:0000313" key="2">
    <source>
        <dbReference type="Proteomes" id="UP000199585"/>
    </source>
</evidence>
<gene>
    <name evidence="1" type="ORF">SAMN04488003_12122</name>
</gene>
<dbReference type="GO" id="GO:0009055">
    <property type="term" value="F:electron transfer activity"/>
    <property type="evidence" value="ECO:0007669"/>
    <property type="project" value="InterPro"/>
</dbReference>
<protein>
    <submittedName>
        <fullName evidence="1">Cytochrome c oxidase cbb3-type subunit 2</fullName>
    </submittedName>
</protein>